<feature type="compositionally biased region" description="Low complexity" evidence="1">
    <location>
        <begin position="51"/>
        <end position="120"/>
    </location>
</feature>
<feature type="region of interest" description="Disordered" evidence="1">
    <location>
        <begin position="15"/>
        <end position="149"/>
    </location>
</feature>
<name>A0A0N0VGU1_LEPPY</name>
<dbReference type="VEuPathDB" id="TriTrypDB:LpyrH10_03_0570"/>
<feature type="compositionally biased region" description="Low complexity" evidence="1">
    <location>
        <begin position="327"/>
        <end position="336"/>
    </location>
</feature>
<sequence length="500" mass="52517">MRAAVRQKWASLLAISGSSSSTATPESHRTDDSYCSRGTGSTHSTDDDTHTSATSSSSEMSSSGTSSASSAAKTHNSTSTSSAASSSSSGISSSNTSGASSTKRAPSSLASSSDALTKTSANKDRSKAAAANRAASELSPSASTTSTSNGVAIDDADALVQLPSSPSPQQYLRGSANAAQTSAVSSFPSQHLACRAGGAGNPQQPGVASLQLHGSRSVDPASPASPYHFSEEELARQPWVIECDATTHTSEEGGLVTRAVDVLETIHTTPIAVPPPPEEAARRRREGGLPYPSHLTFRIIPQTAGGADADGAAAADGAARRDKEGKTALTGDRATTGAGGRVQKTACDSCCGGHLYRKREEAQRKAEERAAARQKSYHNQLRSHHVPLVNFRTTRDPAVNLIDADTTLPTVEEAAGYRHYEEDLQGAEANPKKLEKAMRQRRRPASGLHWKTKYAFGRRAGGGPRGVGESAFAREGDPQRFWIAQLHERSQVHLEMIETE</sequence>
<accession>A0A0N0VGU1</accession>
<dbReference type="GeneID" id="26902201"/>
<evidence type="ECO:0000313" key="3">
    <source>
        <dbReference type="Proteomes" id="UP000037923"/>
    </source>
</evidence>
<comment type="caution">
    <text evidence="2">The sequence shown here is derived from an EMBL/GenBank/DDBJ whole genome shotgun (WGS) entry which is preliminary data.</text>
</comment>
<evidence type="ECO:0000313" key="2">
    <source>
        <dbReference type="EMBL" id="KPA83638.1"/>
    </source>
</evidence>
<feature type="region of interest" description="Disordered" evidence="1">
    <location>
        <begin position="194"/>
        <end position="226"/>
    </location>
</feature>
<dbReference type="EMBL" id="LGTL01000003">
    <property type="protein sequence ID" value="KPA83638.1"/>
    <property type="molecule type" value="Genomic_DNA"/>
</dbReference>
<dbReference type="OrthoDB" id="266737at2759"/>
<gene>
    <name evidence="2" type="ORF">ABB37_01906</name>
</gene>
<feature type="region of interest" description="Disordered" evidence="1">
    <location>
        <begin position="317"/>
        <end position="340"/>
    </location>
</feature>
<feature type="compositionally biased region" description="Polar residues" evidence="1">
    <location>
        <begin position="138"/>
        <end position="149"/>
    </location>
</feature>
<reference evidence="2 3" key="1">
    <citation type="submission" date="2015-07" db="EMBL/GenBank/DDBJ databases">
        <title>High-quality genome of monoxenous trypanosomatid Leptomonas pyrrhocoris.</title>
        <authorList>
            <person name="Flegontov P."/>
            <person name="Butenko A."/>
            <person name="Firsov S."/>
            <person name="Vlcek C."/>
            <person name="Logacheva M.D."/>
            <person name="Field M."/>
            <person name="Filatov D."/>
            <person name="Flegontova O."/>
            <person name="Gerasimov E."/>
            <person name="Jackson A.P."/>
            <person name="Kelly S."/>
            <person name="Opperdoes F."/>
            <person name="O'Reilly A."/>
            <person name="Votypka J."/>
            <person name="Yurchenko V."/>
            <person name="Lukes J."/>
        </authorList>
    </citation>
    <scope>NUCLEOTIDE SEQUENCE [LARGE SCALE GENOMIC DNA]</scope>
    <source>
        <strain evidence="2">H10</strain>
    </source>
</reference>
<keyword evidence="3" id="KW-1185">Reference proteome</keyword>
<dbReference type="AlphaFoldDB" id="A0A0N0VGU1"/>
<dbReference type="Proteomes" id="UP000037923">
    <property type="component" value="Unassembled WGS sequence"/>
</dbReference>
<feature type="compositionally biased region" description="Low complexity" evidence="1">
    <location>
        <begin position="15"/>
        <end position="24"/>
    </location>
</feature>
<protein>
    <submittedName>
        <fullName evidence="2">Uncharacterized protein</fullName>
    </submittedName>
</protein>
<dbReference type="RefSeq" id="XP_015662077.1">
    <property type="nucleotide sequence ID" value="XM_015798599.1"/>
</dbReference>
<evidence type="ECO:0000256" key="1">
    <source>
        <dbReference type="SAM" id="MobiDB-lite"/>
    </source>
</evidence>
<dbReference type="OMA" id="FWIAQLH"/>
<organism evidence="2 3">
    <name type="scientific">Leptomonas pyrrhocoris</name>
    <name type="common">Firebug parasite</name>
    <dbReference type="NCBI Taxonomy" id="157538"/>
    <lineage>
        <taxon>Eukaryota</taxon>
        <taxon>Discoba</taxon>
        <taxon>Euglenozoa</taxon>
        <taxon>Kinetoplastea</taxon>
        <taxon>Metakinetoplastina</taxon>
        <taxon>Trypanosomatida</taxon>
        <taxon>Trypanosomatidae</taxon>
        <taxon>Leishmaniinae</taxon>
        <taxon>Leptomonas</taxon>
    </lineage>
</organism>
<proteinExistence type="predicted"/>